<organism evidence="2 3">
    <name type="scientific">Steccherinum ochraceum</name>
    <dbReference type="NCBI Taxonomy" id="92696"/>
    <lineage>
        <taxon>Eukaryota</taxon>
        <taxon>Fungi</taxon>
        <taxon>Dikarya</taxon>
        <taxon>Basidiomycota</taxon>
        <taxon>Agaricomycotina</taxon>
        <taxon>Agaricomycetes</taxon>
        <taxon>Polyporales</taxon>
        <taxon>Steccherinaceae</taxon>
        <taxon>Steccherinum</taxon>
    </lineage>
</organism>
<feature type="domain" description="Heterokaryon incompatibility" evidence="1">
    <location>
        <begin position="45"/>
        <end position="164"/>
    </location>
</feature>
<dbReference type="AlphaFoldDB" id="A0A4R0R736"/>
<dbReference type="EMBL" id="RWJN01000535">
    <property type="protein sequence ID" value="TCD60855.1"/>
    <property type="molecule type" value="Genomic_DNA"/>
</dbReference>
<dbReference type="OrthoDB" id="6329284at2759"/>
<accession>A0A4R0R736</accession>
<dbReference type="Proteomes" id="UP000292702">
    <property type="component" value="Unassembled WGS sequence"/>
</dbReference>
<comment type="caution">
    <text evidence="2">The sequence shown here is derived from an EMBL/GenBank/DDBJ whole genome shotgun (WGS) entry which is preliminary data.</text>
</comment>
<protein>
    <recommendedName>
        <fullName evidence="1">Heterokaryon incompatibility domain-containing protein</fullName>
    </recommendedName>
</protein>
<dbReference type="PANTHER" id="PTHR24148:SF64">
    <property type="entry name" value="HETEROKARYON INCOMPATIBILITY DOMAIN-CONTAINING PROTEIN"/>
    <property type="match status" value="1"/>
</dbReference>
<dbReference type="STRING" id="92696.A0A4R0R736"/>
<sequence>MDFRLLLKQKWENGGDFPIPSLDIDGVVWSLSDSFDIHQDTIPEYACVSYVWGSGRAENPIHPSISMSDRTLPVLSAAIRNTEFEAFWVDAFCVPTDPAHRGPTLESMGYIYSRAKQVVAVLAPRSFAAVKEMSTLQKGDIPSVRLLEDLERETWIRSVWTYQEVVNSSTTFFVGEDSADGKLLDCSEFLNALGYYQTKYREHANITTFDMRTRYPNLDAFEDLMVDWLLAAYTQRSALEIMANMPRRYYEDPKNYFYSMIGALTQKPSKRSKKPTVEALAETFMAIAEEKGDYSFIFASSPRDRRPGLEWRPKPELLQAIVHWHVDGEALIGAREPDGIRLKGMTIARRSTAAGSQAKQTVASWLQAPQLAESSDDAIAGAMRQVLKKCGFSGSGRHILTQHGFTFPQEELSDDADVEVWLTTDIYYVFGAPAFVVARTAEGTRYIPAVHAGEARGLVGKTDVFLPTGAARL</sequence>
<gene>
    <name evidence="2" type="ORF">EIP91_009404</name>
</gene>
<evidence type="ECO:0000259" key="1">
    <source>
        <dbReference type="Pfam" id="PF06985"/>
    </source>
</evidence>
<name>A0A4R0R736_9APHY</name>
<dbReference type="InterPro" id="IPR010730">
    <property type="entry name" value="HET"/>
</dbReference>
<evidence type="ECO:0000313" key="3">
    <source>
        <dbReference type="Proteomes" id="UP000292702"/>
    </source>
</evidence>
<dbReference type="PANTHER" id="PTHR24148">
    <property type="entry name" value="ANKYRIN REPEAT DOMAIN-CONTAINING PROTEIN 39 HOMOLOG-RELATED"/>
    <property type="match status" value="1"/>
</dbReference>
<dbReference type="InterPro" id="IPR052895">
    <property type="entry name" value="HetReg/Transcr_Mod"/>
</dbReference>
<evidence type="ECO:0000313" key="2">
    <source>
        <dbReference type="EMBL" id="TCD60855.1"/>
    </source>
</evidence>
<dbReference type="Pfam" id="PF06985">
    <property type="entry name" value="HET"/>
    <property type="match status" value="1"/>
</dbReference>
<reference evidence="2 3" key="1">
    <citation type="submission" date="2018-11" db="EMBL/GenBank/DDBJ databases">
        <title>Genome assembly of Steccherinum ochraceum LE-BIN_3174, the white-rot fungus of the Steccherinaceae family (The Residual Polyporoid clade, Polyporales, Basidiomycota).</title>
        <authorList>
            <person name="Fedorova T.V."/>
            <person name="Glazunova O.A."/>
            <person name="Landesman E.O."/>
            <person name="Moiseenko K.V."/>
            <person name="Psurtseva N.V."/>
            <person name="Savinova O.S."/>
            <person name="Shakhova N.V."/>
            <person name="Tyazhelova T.V."/>
            <person name="Vasina D.V."/>
        </authorList>
    </citation>
    <scope>NUCLEOTIDE SEQUENCE [LARGE SCALE GENOMIC DNA]</scope>
    <source>
        <strain evidence="2 3">LE-BIN_3174</strain>
    </source>
</reference>
<proteinExistence type="predicted"/>
<keyword evidence="3" id="KW-1185">Reference proteome</keyword>